<keyword evidence="10" id="KW-0119">Carbohydrate metabolism</keyword>
<keyword evidence="3" id="KW-0808">Transferase</keyword>
<evidence type="ECO:0000259" key="14">
    <source>
        <dbReference type="Pfam" id="PF10509"/>
    </source>
</evidence>
<feature type="domain" description="GHMP kinase N-terminal" evidence="12">
    <location>
        <begin position="84"/>
        <end position="170"/>
    </location>
</feature>
<protein>
    <recommendedName>
        <fullName evidence="11">Galactokinase</fullName>
        <ecNumber evidence="11">2.7.1.6</ecNumber>
    </recommendedName>
</protein>
<proteinExistence type="inferred from homology"/>
<keyword evidence="9" id="KW-0299">Galactose metabolism</keyword>
<evidence type="ECO:0000256" key="7">
    <source>
        <dbReference type="ARBA" id="ARBA00022840"/>
    </source>
</evidence>
<dbReference type="GO" id="GO:0004335">
    <property type="term" value="F:galactokinase activity"/>
    <property type="evidence" value="ECO:0007669"/>
    <property type="project" value="UniProtKB-UniRule"/>
</dbReference>
<keyword evidence="4" id="KW-0479">Metal-binding</keyword>
<dbReference type="InterPro" id="IPR014721">
    <property type="entry name" value="Ribsml_uS5_D2-typ_fold_subgr"/>
</dbReference>
<evidence type="ECO:0000256" key="5">
    <source>
        <dbReference type="ARBA" id="ARBA00022741"/>
    </source>
</evidence>
<dbReference type="AlphaFoldDB" id="A0A0B2BDM8"/>
<dbReference type="Pfam" id="PF10509">
    <property type="entry name" value="GalKase_gal_bdg"/>
    <property type="match status" value="1"/>
</dbReference>
<gene>
    <name evidence="15" type="ORF">CLV56_2708</name>
</gene>
<evidence type="ECO:0000256" key="10">
    <source>
        <dbReference type="ARBA" id="ARBA00023277"/>
    </source>
</evidence>
<feature type="domain" description="Galactokinase N-terminal" evidence="14">
    <location>
        <begin position="4"/>
        <end position="50"/>
    </location>
</feature>
<evidence type="ECO:0000256" key="9">
    <source>
        <dbReference type="ARBA" id="ARBA00023144"/>
    </source>
</evidence>
<dbReference type="GO" id="GO:0046872">
    <property type="term" value="F:metal ion binding"/>
    <property type="evidence" value="ECO:0007669"/>
    <property type="project" value="UniProtKB-KW"/>
</dbReference>
<dbReference type="InterPro" id="IPR020568">
    <property type="entry name" value="Ribosomal_Su5_D2-typ_SF"/>
</dbReference>
<dbReference type="OrthoDB" id="250531at2"/>
<comment type="caution">
    <text evidence="15">The sequence shown here is derived from an EMBL/GenBank/DDBJ whole genome shotgun (WGS) entry which is preliminary data.</text>
</comment>
<dbReference type="InterPro" id="IPR006206">
    <property type="entry name" value="Mevalonate/galactokinase"/>
</dbReference>
<evidence type="ECO:0000259" key="13">
    <source>
        <dbReference type="Pfam" id="PF08544"/>
    </source>
</evidence>
<sequence>MSAHEKAADGEVTTWAAPGRVNLIGEHLDYLGGPVLPIAIDRRTTVKVRRRDDGRVRVWSGITEKSVEFGVDTAPGDVQGWARYVAGTVWSLAQAGHRVSGADLVIDSDVPLGAGLSSSAAIECGVAVALAGMEGWSLDPIETALLCQRAENDYVGAPTGSMDQLAAMCGQSGHALLIETAPTPPTVEAVPAHWVADGYALVVIDTQARHSLADGEYGKRRAQTEELTGLLDLEVLATAPPDAVLKVDDPVLKARLRHVITETQRVRSAVRALSSRDWAQFGQLMSASHASLRDDYEVSAPELDLAVETALENGALGARMTGGGFGGSAIALVDAERVEALTEAVVAAFARVEFTEPRTFVVAPEDGAGRIG</sequence>
<dbReference type="SUPFAM" id="SSF55060">
    <property type="entry name" value="GHMP Kinase, C-terminal domain"/>
    <property type="match status" value="1"/>
</dbReference>
<dbReference type="Proteomes" id="UP000230842">
    <property type="component" value="Unassembled WGS sequence"/>
</dbReference>
<organism evidence="15 16">
    <name type="scientific">Mumia flava</name>
    <dbReference type="NCBI Taxonomy" id="1348852"/>
    <lineage>
        <taxon>Bacteria</taxon>
        <taxon>Bacillati</taxon>
        <taxon>Actinomycetota</taxon>
        <taxon>Actinomycetes</taxon>
        <taxon>Propionibacteriales</taxon>
        <taxon>Nocardioidaceae</taxon>
        <taxon>Mumia</taxon>
    </lineage>
</organism>
<dbReference type="PANTHER" id="PTHR10457:SF7">
    <property type="entry name" value="GALACTOKINASE-RELATED"/>
    <property type="match status" value="1"/>
</dbReference>
<evidence type="ECO:0000256" key="4">
    <source>
        <dbReference type="ARBA" id="ARBA00022723"/>
    </source>
</evidence>
<evidence type="ECO:0000256" key="3">
    <source>
        <dbReference type="ARBA" id="ARBA00022679"/>
    </source>
</evidence>
<keyword evidence="2" id="KW-0963">Cytoplasm</keyword>
<keyword evidence="7" id="KW-0067">ATP-binding</keyword>
<evidence type="ECO:0000256" key="6">
    <source>
        <dbReference type="ARBA" id="ARBA00022777"/>
    </source>
</evidence>
<name>A0A0B2BDM8_9ACTN</name>
<evidence type="ECO:0000256" key="2">
    <source>
        <dbReference type="ARBA" id="ARBA00022490"/>
    </source>
</evidence>
<keyword evidence="16" id="KW-1185">Reference proteome</keyword>
<keyword evidence="5" id="KW-0547">Nucleotide-binding</keyword>
<dbReference type="PRINTS" id="PR00473">
    <property type="entry name" value="GALCTOKINASE"/>
</dbReference>
<dbReference type="InterPro" id="IPR013750">
    <property type="entry name" value="GHMP_kinase_C_dom"/>
</dbReference>
<dbReference type="Pfam" id="PF00288">
    <property type="entry name" value="GHMP_kinases_N"/>
    <property type="match status" value="1"/>
</dbReference>
<dbReference type="SUPFAM" id="SSF54211">
    <property type="entry name" value="Ribosomal protein S5 domain 2-like"/>
    <property type="match status" value="1"/>
</dbReference>
<dbReference type="FunFam" id="3.30.230.10:FF:000017">
    <property type="entry name" value="Galactokinase"/>
    <property type="match status" value="1"/>
</dbReference>
<keyword evidence="8" id="KW-0460">Magnesium</keyword>
<dbReference type="PIRSF" id="PIRSF000530">
    <property type="entry name" value="Galactokinase"/>
    <property type="match status" value="1"/>
</dbReference>
<keyword evidence="6 15" id="KW-0418">Kinase</keyword>
<dbReference type="FunFam" id="3.30.70.890:FF:000001">
    <property type="entry name" value="Galactokinase"/>
    <property type="match status" value="1"/>
</dbReference>
<feature type="domain" description="GHMP kinase C-terminal" evidence="13">
    <location>
        <begin position="270"/>
        <end position="349"/>
    </location>
</feature>
<dbReference type="EC" id="2.7.1.6" evidence="11"/>
<dbReference type="GO" id="GO:0005829">
    <property type="term" value="C:cytosol"/>
    <property type="evidence" value="ECO:0007669"/>
    <property type="project" value="TreeGrafter"/>
</dbReference>
<dbReference type="InterPro" id="IPR000705">
    <property type="entry name" value="Galactokinase"/>
</dbReference>
<evidence type="ECO:0000259" key="12">
    <source>
        <dbReference type="Pfam" id="PF00288"/>
    </source>
</evidence>
<dbReference type="PANTHER" id="PTHR10457">
    <property type="entry name" value="MEVALONATE KINASE/GALACTOKINASE"/>
    <property type="match status" value="1"/>
</dbReference>
<dbReference type="InterPro" id="IPR036554">
    <property type="entry name" value="GHMP_kinase_C_sf"/>
</dbReference>
<dbReference type="Gene3D" id="3.30.70.890">
    <property type="entry name" value="GHMP kinase, C-terminal domain"/>
    <property type="match status" value="1"/>
</dbReference>
<dbReference type="Pfam" id="PF08544">
    <property type="entry name" value="GHMP_kinases_C"/>
    <property type="match status" value="1"/>
</dbReference>
<evidence type="ECO:0000313" key="15">
    <source>
        <dbReference type="EMBL" id="PJJ58457.1"/>
    </source>
</evidence>
<dbReference type="GO" id="GO:0006012">
    <property type="term" value="P:galactose metabolic process"/>
    <property type="evidence" value="ECO:0007669"/>
    <property type="project" value="UniProtKB-UniRule"/>
</dbReference>
<dbReference type="InterPro" id="IPR006203">
    <property type="entry name" value="GHMP_knse_ATP-bd_CS"/>
</dbReference>
<dbReference type="Gene3D" id="3.30.230.10">
    <property type="match status" value="1"/>
</dbReference>
<dbReference type="PRINTS" id="PR00959">
    <property type="entry name" value="MEVGALKINASE"/>
</dbReference>
<evidence type="ECO:0000256" key="8">
    <source>
        <dbReference type="ARBA" id="ARBA00022842"/>
    </source>
</evidence>
<evidence type="ECO:0000256" key="11">
    <source>
        <dbReference type="NCBIfam" id="TIGR00131"/>
    </source>
</evidence>
<dbReference type="PROSITE" id="PS00106">
    <property type="entry name" value="GALACTOKINASE"/>
    <property type="match status" value="1"/>
</dbReference>
<evidence type="ECO:0000313" key="16">
    <source>
        <dbReference type="Proteomes" id="UP000230842"/>
    </source>
</evidence>
<evidence type="ECO:0000256" key="1">
    <source>
        <dbReference type="ARBA" id="ARBA00006566"/>
    </source>
</evidence>
<dbReference type="InterPro" id="IPR006204">
    <property type="entry name" value="GHMP_kinase_N_dom"/>
</dbReference>
<reference evidence="15 16" key="1">
    <citation type="submission" date="2017-11" db="EMBL/GenBank/DDBJ databases">
        <title>Genomic Encyclopedia of Archaeal and Bacterial Type Strains, Phase II (KMG-II): From Individual Species to Whole Genera.</title>
        <authorList>
            <person name="Goeker M."/>
        </authorList>
    </citation>
    <scope>NUCLEOTIDE SEQUENCE [LARGE SCALE GENOMIC DNA]</scope>
    <source>
        <strain evidence="15 16">DSM 27763</strain>
    </source>
</reference>
<dbReference type="PROSITE" id="PS00627">
    <property type="entry name" value="GHMP_KINASES_ATP"/>
    <property type="match status" value="1"/>
</dbReference>
<dbReference type="GO" id="GO:0005524">
    <property type="term" value="F:ATP binding"/>
    <property type="evidence" value="ECO:0007669"/>
    <property type="project" value="UniProtKB-UniRule"/>
</dbReference>
<dbReference type="RefSeq" id="WP_039352605.1">
    <property type="nucleotide sequence ID" value="NZ_PGEZ01000001.1"/>
</dbReference>
<dbReference type="EMBL" id="PGEZ01000001">
    <property type="protein sequence ID" value="PJJ58457.1"/>
    <property type="molecule type" value="Genomic_DNA"/>
</dbReference>
<dbReference type="InterPro" id="IPR019741">
    <property type="entry name" value="Galactokinase_CS"/>
</dbReference>
<accession>A0A0B2BDM8</accession>
<dbReference type="InterPro" id="IPR019539">
    <property type="entry name" value="GalKase_N"/>
</dbReference>
<comment type="similarity">
    <text evidence="1">Belongs to the GHMP kinase family. GalK subfamily.</text>
</comment>
<dbReference type="NCBIfam" id="TIGR00131">
    <property type="entry name" value="gal_kin"/>
    <property type="match status" value="1"/>
</dbReference>